<evidence type="ECO:0000313" key="9">
    <source>
        <dbReference type="Proteomes" id="UP000694888"/>
    </source>
</evidence>
<accession>A0ABM1AC91</accession>
<feature type="compositionally biased region" description="Basic and acidic residues" evidence="8">
    <location>
        <begin position="1"/>
        <end position="19"/>
    </location>
</feature>
<feature type="transmembrane region" description="Helical" evidence="7">
    <location>
        <begin position="375"/>
        <end position="395"/>
    </location>
</feature>
<feature type="transmembrane region" description="Helical" evidence="7">
    <location>
        <begin position="272"/>
        <end position="296"/>
    </location>
</feature>
<gene>
    <name evidence="10" type="primary">LOC101846542</name>
</gene>
<dbReference type="PANTHER" id="PTHR12385">
    <property type="entry name" value="CHOLINE TRANSPORTER-LIKE (SLC FAMILY 44)"/>
    <property type="match status" value="1"/>
</dbReference>
<keyword evidence="3 7" id="KW-0812">Transmembrane</keyword>
<keyword evidence="4 7" id="KW-1133">Transmembrane helix</keyword>
<dbReference type="RefSeq" id="XP_012944944.1">
    <property type="nucleotide sequence ID" value="XM_013089490.2"/>
</dbReference>
<dbReference type="GeneID" id="101846542"/>
<feature type="transmembrane region" description="Helical" evidence="7">
    <location>
        <begin position="463"/>
        <end position="488"/>
    </location>
</feature>
<dbReference type="PANTHER" id="PTHR12385:SF14">
    <property type="entry name" value="CHOLINE TRANSPORTER-LIKE 2"/>
    <property type="match status" value="1"/>
</dbReference>
<evidence type="ECO:0000256" key="2">
    <source>
        <dbReference type="ARBA" id="ARBA00007168"/>
    </source>
</evidence>
<sequence>MGKKTKVEAFEASDRKDSPLKSGYDPGYKGPKQKRSCTDIICCLLFLIFIAGLVVVAYFAFLYGNPKLLIYPQDSNGNLCGQGDFKDRPYLFFFDLVKCGRMGPGVFVNGCPTPQVCVSKCPDSNYIAAQDYDSTNLDDLICIDSINKDTNTKKVQDLVLDEECAAYYLDSTVVINRCLPIQNLLDFGQSFMEIKTKDNTTYNITESDDTLVTGDDMELSIQAYELFLEAKEYGEKIVADVVASWWMILIGLGISMLISLLWITLMRWIAGFMVWLTILAFVVIWAGLTGICWYFYLEEKDQNREFTVYLVWRLTFQKEDVFLAGGLIFGVIFIIVFLLLLFLCQRIRIAIALIQQASKAVGSMWSTLFWPLLPFILQIAVIAFWGVIATFLASVGREPKPSENNVTFANGSINEEAVKIQAKGLFEYVGDCNETESDACEAFIKFEKGDYTIYLQLYNLFMLFWLVNFVAALGDLTLSGAFSSYYWAFNKPKDIPTFPLMGAFWRSFRYHLGSLAFGSLLIAIVQVIRTMLEYLDSKLKASENPVAKFFMKCLKCCFWCLEKFLRFLCKNAFIMMAVYGKNFCVSAKRAFDLILKNVVRVFVLDKVTDFLLFICKLVVVGATGVISYFFFDGRITFVDEYRPELNFYIVPIIITILGSYIIAQIFFSVYEMAVDTLFLCFLDDIERNDGSPEKPYFMGKELMKLLGKKNLRPKTDDEK</sequence>
<feature type="transmembrane region" description="Helical" evidence="7">
    <location>
        <begin position="610"/>
        <end position="631"/>
    </location>
</feature>
<evidence type="ECO:0000256" key="3">
    <source>
        <dbReference type="ARBA" id="ARBA00022692"/>
    </source>
</evidence>
<reference evidence="10" key="1">
    <citation type="submission" date="2025-08" db="UniProtKB">
        <authorList>
            <consortium name="RefSeq"/>
        </authorList>
    </citation>
    <scope>IDENTIFICATION</scope>
</reference>
<feature type="region of interest" description="Disordered" evidence="8">
    <location>
        <begin position="1"/>
        <end position="34"/>
    </location>
</feature>
<comment type="subcellular location">
    <subcellularLocation>
        <location evidence="7">Cell membrane</location>
        <topology evidence="7">Multi-pass membrane protein</topology>
    </subcellularLocation>
    <subcellularLocation>
        <location evidence="1">Membrane</location>
        <topology evidence="1">Multi-pass membrane protein</topology>
    </subcellularLocation>
</comment>
<evidence type="ECO:0000256" key="4">
    <source>
        <dbReference type="ARBA" id="ARBA00022989"/>
    </source>
</evidence>
<evidence type="ECO:0000256" key="7">
    <source>
        <dbReference type="RuleBase" id="RU368066"/>
    </source>
</evidence>
<feature type="transmembrane region" description="Helical" evidence="7">
    <location>
        <begin position="40"/>
        <end position="63"/>
    </location>
</feature>
<evidence type="ECO:0000313" key="10">
    <source>
        <dbReference type="RefSeq" id="XP_012944944.1"/>
    </source>
</evidence>
<evidence type="ECO:0000256" key="6">
    <source>
        <dbReference type="ARBA" id="ARBA00023180"/>
    </source>
</evidence>
<keyword evidence="6" id="KW-0325">Glycoprotein</keyword>
<keyword evidence="9" id="KW-1185">Reference proteome</keyword>
<evidence type="ECO:0000256" key="1">
    <source>
        <dbReference type="ARBA" id="ARBA00004141"/>
    </source>
</evidence>
<feature type="transmembrane region" description="Helical" evidence="7">
    <location>
        <begin position="508"/>
        <end position="528"/>
    </location>
</feature>
<evidence type="ECO:0000256" key="8">
    <source>
        <dbReference type="SAM" id="MobiDB-lite"/>
    </source>
</evidence>
<protein>
    <recommendedName>
        <fullName evidence="7">Choline transporter-like protein</fullName>
    </recommendedName>
</protein>
<comment type="function">
    <text evidence="7">Choline transporter.</text>
</comment>
<keyword evidence="5 7" id="KW-0472">Membrane</keyword>
<proteinExistence type="inferred from homology"/>
<organism evidence="9 10">
    <name type="scientific">Aplysia californica</name>
    <name type="common">California sea hare</name>
    <dbReference type="NCBI Taxonomy" id="6500"/>
    <lineage>
        <taxon>Eukaryota</taxon>
        <taxon>Metazoa</taxon>
        <taxon>Spiralia</taxon>
        <taxon>Lophotrochozoa</taxon>
        <taxon>Mollusca</taxon>
        <taxon>Gastropoda</taxon>
        <taxon>Heterobranchia</taxon>
        <taxon>Euthyneura</taxon>
        <taxon>Tectipleura</taxon>
        <taxon>Aplysiida</taxon>
        <taxon>Aplysioidea</taxon>
        <taxon>Aplysiidae</taxon>
        <taxon>Aplysia</taxon>
    </lineage>
</organism>
<dbReference type="Pfam" id="PF04515">
    <property type="entry name" value="Choline_transpo"/>
    <property type="match status" value="1"/>
</dbReference>
<evidence type="ECO:0000256" key="5">
    <source>
        <dbReference type="ARBA" id="ARBA00023136"/>
    </source>
</evidence>
<feature type="transmembrane region" description="Helical" evidence="7">
    <location>
        <begin position="647"/>
        <end position="667"/>
    </location>
</feature>
<dbReference type="InterPro" id="IPR007603">
    <property type="entry name" value="Choline_transptr-like"/>
</dbReference>
<name>A0ABM1AC91_APLCA</name>
<comment type="similarity">
    <text evidence="2 7">Belongs to the CTL (choline transporter-like) family.</text>
</comment>
<feature type="transmembrane region" description="Helical" evidence="7">
    <location>
        <begin position="321"/>
        <end position="342"/>
    </location>
</feature>
<dbReference type="Proteomes" id="UP000694888">
    <property type="component" value="Unplaced"/>
</dbReference>
<feature type="transmembrane region" description="Helical" evidence="7">
    <location>
        <begin position="245"/>
        <end position="265"/>
    </location>
</feature>